<evidence type="ECO:0000256" key="6">
    <source>
        <dbReference type="SAM" id="Phobius"/>
    </source>
</evidence>
<evidence type="ECO:0000313" key="8">
    <source>
        <dbReference type="Proteomes" id="UP001165085"/>
    </source>
</evidence>
<evidence type="ECO:0000256" key="4">
    <source>
        <dbReference type="ARBA" id="ARBA00022989"/>
    </source>
</evidence>
<evidence type="ECO:0000313" key="7">
    <source>
        <dbReference type="EMBL" id="GMH73229.1"/>
    </source>
</evidence>
<proteinExistence type="inferred from homology"/>
<protein>
    <recommendedName>
        <fullName evidence="9">Cleft lip and palate associated transmembrane protein</fullName>
    </recommendedName>
</protein>
<evidence type="ECO:0000256" key="2">
    <source>
        <dbReference type="ARBA" id="ARBA00009310"/>
    </source>
</evidence>
<reference evidence="8" key="1">
    <citation type="journal article" date="2023" name="Commun. Biol.">
        <title>Genome analysis of Parmales, the sister group of diatoms, reveals the evolutionary specialization of diatoms from phago-mixotrophs to photoautotrophs.</title>
        <authorList>
            <person name="Ban H."/>
            <person name="Sato S."/>
            <person name="Yoshikawa S."/>
            <person name="Yamada K."/>
            <person name="Nakamura Y."/>
            <person name="Ichinomiya M."/>
            <person name="Sato N."/>
            <person name="Blanc-Mathieu R."/>
            <person name="Endo H."/>
            <person name="Kuwata A."/>
            <person name="Ogata H."/>
        </authorList>
    </citation>
    <scope>NUCLEOTIDE SEQUENCE [LARGE SCALE GENOMIC DNA]</scope>
    <source>
        <strain evidence="8">NIES 3701</strain>
    </source>
</reference>
<dbReference type="Pfam" id="PF05602">
    <property type="entry name" value="CLPTM1"/>
    <property type="match status" value="1"/>
</dbReference>
<keyword evidence="3 6" id="KW-0812">Transmembrane</keyword>
<dbReference type="Proteomes" id="UP001165085">
    <property type="component" value="Unassembled WGS sequence"/>
</dbReference>
<name>A0A9W7AK51_9STRA</name>
<dbReference type="GO" id="GO:0012505">
    <property type="term" value="C:endomembrane system"/>
    <property type="evidence" value="ECO:0007669"/>
    <property type="project" value="TreeGrafter"/>
</dbReference>
<dbReference type="InterPro" id="IPR008429">
    <property type="entry name" value="CLPTM1"/>
</dbReference>
<evidence type="ECO:0000256" key="1">
    <source>
        <dbReference type="ARBA" id="ARBA00004141"/>
    </source>
</evidence>
<dbReference type="PANTHER" id="PTHR21347">
    <property type="entry name" value="CLEFT LIP AND PALATE ASSOCIATED TRANSMEMBRANE PROTEIN-RELATED"/>
    <property type="match status" value="1"/>
</dbReference>
<comment type="caution">
    <text evidence="7">The sequence shown here is derived from an EMBL/GenBank/DDBJ whole genome shotgun (WGS) entry which is preliminary data.</text>
</comment>
<comment type="subcellular location">
    <subcellularLocation>
        <location evidence="1">Membrane</location>
        <topology evidence="1">Multi-pass membrane protein</topology>
    </subcellularLocation>
</comment>
<dbReference type="OrthoDB" id="378564at2759"/>
<dbReference type="PANTHER" id="PTHR21347:SF0">
    <property type="entry name" value="LIPID SCRAMBLASE CLPTM1L"/>
    <property type="match status" value="1"/>
</dbReference>
<dbReference type="EMBL" id="BRXY01000165">
    <property type="protein sequence ID" value="GMH73229.1"/>
    <property type="molecule type" value="Genomic_DNA"/>
</dbReference>
<keyword evidence="8" id="KW-1185">Reference proteome</keyword>
<dbReference type="AlphaFoldDB" id="A0A9W7AK51"/>
<accession>A0A9W7AK51</accession>
<organism evidence="7 8">
    <name type="scientific">Triparma strigata</name>
    <dbReference type="NCBI Taxonomy" id="1606541"/>
    <lineage>
        <taxon>Eukaryota</taxon>
        <taxon>Sar</taxon>
        <taxon>Stramenopiles</taxon>
        <taxon>Ochrophyta</taxon>
        <taxon>Bolidophyceae</taxon>
        <taxon>Parmales</taxon>
        <taxon>Triparmaceae</taxon>
        <taxon>Triparma</taxon>
    </lineage>
</organism>
<evidence type="ECO:0000256" key="5">
    <source>
        <dbReference type="ARBA" id="ARBA00023136"/>
    </source>
</evidence>
<keyword evidence="5 6" id="KW-0472">Membrane</keyword>
<feature type="transmembrane region" description="Helical" evidence="6">
    <location>
        <begin position="277"/>
        <end position="296"/>
    </location>
</feature>
<feature type="transmembrane region" description="Helical" evidence="6">
    <location>
        <begin position="240"/>
        <end position="257"/>
    </location>
</feature>
<comment type="similarity">
    <text evidence="2">Belongs to the CLPTM1 family.</text>
</comment>
<evidence type="ECO:0008006" key="9">
    <source>
        <dbReference type="Google" id="ProtNLM"/>
    </source>
</evidence>
<feature type="transmembrane region" description="Helical" evidence="6">
    <location>
        <begin position="381"/>
        <end position="399"/>
    </location>
</feature>
<feature type="transmembrane region" description="Helical" evidence="6">
    <location>
        <begin position="353"/>
        <end position="375"/>
    </location>
</feature>
<sequence length="502" mass="58043">MLVTAYVVCLAFEFRRLSTPPACDNVNYRHCYHPNPKHSMKPSDEFILTIKTFNNGTHTTFTECKGLLNTATKCEFMIDPHNRLHVKSPHFHPITAEFKVKGYPHIKTVDLTTTEISQDQAKLMYLSDPLTFRILNPSTPTPWPPPGSSEIKSRMLYGASLYHDTATVRPSYHRQIGPTSTNRTVTINVNVKICSHLEYQLRLYQKQTFDMIDNTLTSALGSSESSIVLDELRYYTSDRYIFRFLLTSLISFAHMYLSFKAFNLEVKYYLKKNRKGVSLSAVKVAVLSELVIFLYLCDGGAGKIVIMSVGGDVCVQVFKFIRLSRFRFFGEWPFVRGEQIEEEKESDDLDGIALKYSTIFLAPFFAGLMMFNYKFYVFKSIYSFVITACADYVYFFGFIKMTPQIYVNYKLKTVSHLTNNMMVYKVFNTFVDDAFAWLVDSPLKWKVMCLRDDLIFAVLVYQKFIYRTDMRRANDFGIAFEEDPKAIEAKEEADEPNKLKNE</sequence>
<gene>
    <name evidence="7" type="ORF">TrST_g7041</name>
</gene>
<keyword evidence="4 6" id="KW-1133">Transmembrane helix</keyword>
<evidence type="ECO:0000256" key="3">
    <source>
        <dbReference type="ARBA" id="ARBA00022692"/>
    </source>
</evidence>
<dbReference type="GO" id="GO:0016020">
    <property type="term" value="C:membrane"/>
    <property type="evidence" value="ECO:0007669"/>
    <property type="project" value="UniProtKB-SubCell"/>
</dbReference>